<accession>A0A085WXU2</accession>
<evidence type="ECO:0008006" key="3">
    <source>
        <dbReference type="Google" id="ProtNLM"/>
    </source>
</evidence>
<reference evidence="1 2" key="1">
    <citation type="submission" date="2014-04" db="EMBL/GenBank/DDBJ databases">
        <title>Genome assembly of Hyalangium minutum DSM 14724.</title>
        <authorList>
            <person name="Sharma G."/>
            <person name="Subramanian S."/>
        </authorList>
    </citation>
    <scope>NUCLEOTIDE SEQUENCE [LARGE SCALE GENOMIC DNA]</scope>
    <source>
        <strain evidence="1 2">DSM 14724</strain>
    </source>
</reference>
<dbReference type="SUPFAM" id="SSF55724">
    <property type="entry name" value="Mog1p/PsbP-like"/>
    <property type="match status" value="1"/>
</dbReference>
<proteinExistence type="predicted"/>
<dbReference type="Gene3D" id="3.40.1000.10">
    <property type="entry name" value="Mog1/PsbP, alpha/beta/alpha sandwich"/>
    <property type="match status" value="1"/>
</dbReference>
<dbReference type="AlphaFoldDB" id="A0A085WXU2"/>
<dbReference type="EMBL" id="JMCB01000001">
    <property type="protein sequence ID" value="KFE72505.1"/>
    <property type="molecule type" value="Genomic_DNA"/>
</dbReference>
<dbReference type="STRING" id="394096.DB31_0768"/>
<keyword evidence="2" id="KW-1185">Reference proteome</keyword>
<organism evidence="1 2">
    <name type="scientific">Hyalangium minutum</name>
    <dbReference type="NCBI Taxonomy" id="394096"/>
    <lineage>
        <taxon>Bacteria</taxon>
        <taxon>Pseudomonadati</taxon>
        <taxon>Myxococcota</taxon>
        <taxon>Myxococcia</taxon>
        <taxon>Myxococcales</taxon>
        <taxon>Cystobacterineae</taxon>
        <taxon>Archangiaceae</taxon>
        <taxon>Hyalangium</taxon>
    </lineage>
</organism>
<dbReference type="InterPro" id="IPR016123">
    <property type="entry name" value="Mog1/PsbP_a/b/a-sand"/>
</dbReference>
<dbReference type="Pfam" id="PF08786">
    <property type="entry name" value="DcrB"/>
    <property type="match status" value="1"/>
</dbReference>
<dbReference type="InterPro" id="IPR014894">
    <property type="entry name" value="DcrB/EagT6"/>
</dbReference>
<protein>
    <recommendedName>
        <fullName evidence="3">Lipoprotein</fullName>
    </recommendedName>
</protein>
<name>A0A085WXU2_9BACT</name>
<comment type="caution">
    <text evidence="1">The sequence shown here is derived from an EMBL/GenBank/DDBJ whole genome shotgun (WGS) entry which is preliminary data.</text>
</comment>
<evidence type="ECO:0000313" key="1">
    <source>
        <dbReference type="EMBL" id="KFE72505.1"/>
    </source>
</evidence>
<sequence length="143" mass="15550">MMLPSGWSDGSFIVAHGPMDRGFRTNLAITPQTLPETVTLESYVADMKDSMARTLEQYVVHKEGPARFGSLSGHLREHSFLAEGVKIGQYQLCVVTKGLARVFTYSVRAEKLSASRSTAEALFSGIQIQAAELKGGGTFKLPI</sequence>
<gene>
    <name evidence="1" type="ORF">DB31_0768</name>
</gene>
<dbReference type="Proteomes" id="UP000028725">
    <property type="component" value="Unassembled WGS sequence"/>
</dbReference>
<evidence type="ECO:0000313" key="2">
    <source>
        <dbReference type="Proteomes" id="UP000028725"/>
    </source>
</evidence>